<feature type="region of interest" description="Disordered" evidence="1">
    <location>
        <begin position="363"/>
        <end position="385"/>
    </location>
</feature>
<feature type="compositionally biased region" description="Pro residues" evidence="1">
    <location>
        <begin position="1773"/>
        <end position="1787"/>
    </location>
</feature>
<dbReference type="RefSeq" id="XP_067060796.1">
    <property type="nucleotide sequence ID" value="XM_067205244.1"/>
</dbReference>
<feature type="region of interest" description="Disordered" evidence="1">
    <location>
        <begin position="2099"/>
        <end position="2137"/>
    </location>
</feature>
<feature type="compositionally biased region" description="Low complexity" evidence="1">
    <location>
        <begin position="1942"/>
        <end position="1952"/>
    </location>
</feature>
<dbReference type="Proteomes" id="UP000674143">
    <property type="component" value="Chromosome 31"/>
</dbReference>
<dbReference type="KEGG" id="loi:92359178"/>
<comment type="caution">
    <text evidence="2">The sequence shown here is derived from an EMBL/GenBank/DDBJ whole genome shotgun (WGS) entry which is preliminary data.</text>
</comment>
<evidence type="ECO:0000256" key="1">
    <source>
        <dbReference type="SAM" id="MobiDB-lite"/>
    </source>
</evidence>
<feature type="region of interest" description="Disordered" evidence="1">
    <location>
        <begin position="1663"/>
        <end position="1700"/>
    </location>
</feature>
<sequence>MGLVPSRESLYETPGATSQPRVLPFISRAAENYMYKTNRTERVFGTDVAYGLTGGVAVPTALLNGMPTAELAHKVIEADQNAVYIDGPAEATAAVAASRGGRRGSAKSADAPCRGRSTCSPPLEAPAAEALRQGKTLYVYYYEHRVLPLTAEYFPSPDCVLFRQLWHARQHQNPRYHFQLDHTWSPGALTDPTAAYESFSELAAHNMTDIQAACLSAGYPVTKESLAQAQMQLQEAVRALNGGDLSMRRGAVTSPESPRTRVPFATREEFYNLVVRTTKESVMFDTDQELRDAVCGSAAPGKAASSHGSKVGEGLAAEESSKAERERHRLRPVPCAIVLVRRCMPAHEYRYTYYIAHNERHHKAGAGGAGSSSRRRGPTNACGAGEAQQQQRELHSTLVCDGSVRTAVDESHLVDRSRQCKVGDDEVTVPWVQVSVPQAPLGLAELRVVGMYGCWTVEEILRHTLFAPAVSVSCDRDGTAGAAATQKSPPREAEMEEVLRRAAPHGVPSSTLVNTAFFEKQVGDKEQCHTYFALCRLFAHEMRRCVLGDMSYKAAATSAGGHSGPVYTSTDGELSEEHLQQTAEAAAERRQADPAWQALMDVLSGGSSAMSTLGDLANCFIIRFSNIPQLQLCRQIRCMLTELHGIYPTPPTLEDFQAAQRLRNMAAMSKKADARNDAGNNAGNDAAQGGWHDASGSSPLKGSNGGEGFTAPPTLQGSHESVRADNTGALPSAASERDGNRQPEATAAAKRDGKPAALPLSLDPEAIAGRPHQMSEKERLERVGFCCYASCGLVVFRLSRVAVARALNQLSFSPLHDSVEALCVTLTAAAPPPLTYRGELRPPARLRAHTISAAAAEACGTGEQVQDGDEEERGGAVASAESHSSEALENMYNNALRYSSAAGFSMEPLWPMQRDKASWATHATALEDTPDELIGVLPRNSIEQRRGRLLPLRGVVVPEGATTASNGARDRGVTHHGRCSGTVARQQHHQQRHNQSSTPSSVLFQADVYTVSAELDGMAFRELVELAHQEQQRGWQSTACGASEENTPRLLIGPVDAHGNVEPDSVLNWSPMAALGSLRWKRVLAAAGCEKGGASGDRDGAAADMAAIQSAPEQSPSAPGSQGAVSIFVHEPGRVLRAGDRVRFAPYCGGSPKLREDSSSKDTSGSGTSNSRSHSGGDATSGTSRYGYWYVDDNLTTEDLILSWMRRVGSRARESCGTDTKWVRFPEPVLQVLLRFAHACRQQPRGDWLTTGQALHPLHPGDEELVEPDLLQNYPDILRTRRFRQWRFSHDGYVYFHGVTVRIPGSMPLLSHAPHAAAMTASAYHVSIHSGREAAAGMASGRRPGMAAVPNECVTPEPLQQQRHPAAQQYYPVVQYGERPPSLPILQHSCSGGVDGGLYNAGTSIGGPVCYANQAKLYPIMGGNTGGGGGVPATHYDPSMASQQPQPYLSAVPRQQRLSQRMPQQYLPHQFPEEKPYGSGAPLHCAMQGQQMMLQPPQPQPQHRGSGCGLARPHSFSGAGYDPHRAPSGRSSMGGGCEEEAIAAGYCGRSLPIAAGGAGGAGPATPDASSALYFHGADLVQSKIASTTVGSGDHQRERRSIGYRSHRVDEASSSKGAPSGGAGLFADAADGVSFRSTERAHSNAPVMGPAHATSSFYGDICSPSAQQLPHTPQQLSQRLRSQTLSPSAASVPASGQASGAWHMGSSLLSYGSPPDVSGAVPPGQEVPNPSKTAAGGGQSQEEAARSPSAPSMMHAANGNQQQQCHHQQQPLTPMLPSPSVPAPPPQQPVSHSFHGEGDRVGYAAERRTTHDYPPRRSHHNAILATTSLAAPAVKPALQKLSVHALRGTHSVGGHRAPPVASFAPDVVDPSPLSPGGGNTRPAVMTKDRAIESVDNGGDFGSDSRQSIQPLRVLNAPVFHPDESANAQHMRHVAPQVYRHPQHQQQEYPQQTHVPPPRSPQIVSNSGSFRDTVTADVIEADSITVRVMQRKPSLARQSSYSGATGGALAGGYRTGSSALGSSSNAAGGEGGDPETSPSPMGYGAMGVSPSGGLETMRDEASCIHRKTSGVLASDGRAALEYRSYGTPQVVIPTVGHQLSSGRSTAGAFAAPQSQRQSSRMESSSSAQRMGQRISHNPYNNARSLSVTSLPAAAVCSAYSQGGADGGRVGSNGPHDFLADALDNRYSSASDFNASASPVGLGHHANGMAHDTFHTRGGGDPAAFRSSPTTSQRPSGCPSQRAAGGVGDFSRTDPLREGQHESCASFYEAAGDVQTSAHYSDFYQNAAADGTTQGFFFSMGDYEDSGNSAQELYGSTPHYQYQDGQGRPVHGQGHTDKGTGCAGSAYEGLPMPNRCMFHQQPPQRNVGGSPAYSGGVCEDGTPAYALSRFPQLPPPLPPHTYGLTPTGFQSDGVEKFGS</sequence>
<feature type="compositionally biased region" description="Polar residues" evidence="1">
    <location>
        <begin position="2224"/>
        <end position="2236"/>
    </location>
</feature>
<feature type="region of interest" description="Disordered" evidence="1">
    <location>
        <begin position="1712"/>
        <end position="1797"/>
    </location>
</feature>
<feature type="compositionally biased region" description="Low complexity" evidence="1">
    <location>
        <begin position="677"/>
        <end position="690"/>
    </location>
</feature>
<evidence type="ECO:0000313" key="2">
    <source>
        <dbReference type="EMBL" id="KAG5471679.1"/>
    </source>
</evidence>
<feature type="compositionally biased region" description="Low complexity" evidence="1">
    <location>
        <begin position="2111"/>
        <end position="2127"/>
    </location>
</feature>
<dbReference type="EMBL" id="JAFHLR010000031">
    <property type="protein sequence ID" value="KAG5471679.1"/>
    <property type="molecule type" value="Genomic_DNA"/>
</dbReference>
<organism evidence="2 3">
    <name type="scientific">Leishmania orientalis</name>
    <dbReference type="NCBI Taxonomy" id="2249476"/>
    <lineage>
        <taxon>Eukaryota</taxon>
        <taxon>Discoba</taxon>
        <taxon>Euglenozoa</taxon>
        <taxon>Kinetoplastea</taxon>
        <taxon>Metakinetoplastina</taxon>
        <taxon>Trypanosomatida</taxon>
        <taxon>Trypanosomatidae</taxon>
        <taxon>Leishmaniinae</taxon>
        <taxon>Leishmania</taxon>
    </lineage>
</organism>
<accession>A0A836KCV6</accession>
<feature type="region of interest" description="Disordered" evidence="1">
    <location>
        <begin position="557"/>
        <end position="590"/>
    </location>
</feature>
<feature type="region of interest" description="Disordered" evidence="1">
    <location>
        <begin position="667"/>
        <end position="759"/>
    </location>
</feature>
<feature type="compositionally biased region" description="Basic and acidic residues" evidence="1">
    <location>
        <begin position="1593"/>
        <end position="1612"/>
    </location>
</feature>
<evidence type="ECO:0000313" key="3">
    <source>
        <dbReference type="Proteomes" id="UP000674143"/>
    </source>
</evidence>
<feature type="region of interest" description="Disordered" evidence="1">
    <location>
        <begin position="2203"/>
        <end position="2255"/>
    </location>
</feature>
<dbReference type="PANTHER" id="PTHR35614">
    <property type="match status" value="1"/>
</dbReference>
<feature type="compositionally biased region" description="Low complexity" evidence="1">
    <location>
        <begin position="1671"/>
        <end position="1687"/>
    </location>
</feature>
<gene>
    <name evidence="2" type="ORF">LSCM4_03231</name>
</gene>
<feature type="compositionally biased region" description="Low complexity" evidence="1">
    <location>
        <begin position="1161"/>
        <end position="1177"/>
    </location>
</feature>
<feature type="region of interest" description="Disordered" evidence="1">
    <location>
        <begin position="1494"/>
        <end position="1535"/>
    </location>
</feature>
<name>A0A836KCV6_9TRYP</name>
<proteinExistence type="predicted"/>
<feature type="region of interest" description="Disordered" evidence="1">
    <location>
        <begin position="98"/>
        <end position="117"/>
    </location>
</feature>
<feature type="region of interest" description="Disordered" evidence="1">
    <location>
        <begin position="1937"/>
        <end position="1966"/>
    </location>
</feature>
<reference evidence="2 3" key="1">
    <citation type="submission" date="2021-02" db="EMBL/GenBank/DDBJ databases">
        <title>Leishmania (Mundinia) orientalis Genome sequencing and assembly.</title>
        <authorList>
            <person name="Almutairi H."/>
            <person name="Gatherer D."/>
        </authorList>
    </citation>
    <scope>NUCLEOTIDE SEQUENCE [LARGE SCALE GENOMIC DNA]</scope>
    <source>
        <strain evidence="2">LSCM4</strain>
    </source>
</reference>
<feature type="region of interest" description="Disordered" evidence="1">
    <location>
        <begin position="962"/>
        <end position="999"/>
    </location>
</feature>
<feature type="region of interest" description="Disordered" evidence="1">
    <location>
        <begin position="298"/>
        <end position="328"/>
    </location>
</feature>
<feature type="region of interest" description="Disordered" evidence="1">
    <location>
        <begin position="1585"/>
        <end position="1622"/>
    </location>
</feature>
<keyword evidence="3" id="KW-1185">Reference proteome</keyword>
<feature type="region of interest" description="Disordered" evidence="1">
    <location>
        <begin position="2017"/>
        <end position="2053"/>
    </location>
</feature>
<feature type="region of interest" description="Disordered" evidence="1">
    <location>
        <begin position="1149"/>
        <end position="1180"/>
    </location>
</feature>
<feature type="region of interest" description="Disordered" evidence="1">
    <location>
        <begin position="858"/>
        <end position="884"/>
    </location>
</feature>
<feature type="compositionally biased region" description="Low complexity" evidence="1">
    <location>
        <begin position="1760"/>
        <end position="1769"/>
    </location>
</feature>
<protein>
    <submittedName>
        <fullName evidence="2">Uncharacterized protein</fullName>
    </submittedName>
</protein>
<dbReference type="PANTHER" id="PTHR35614:SF7">
    <property type="match status" value="1"/>
</dbReference>
<dbReference type="GeneID" id="92359178"/>